<sequence>MKKTLMLLAALAFTTAGTSFAQTTTPAAARQYKARTSNAAKTPAQKADRHAAKMAKELGLTADQEARVEQLLVARQQESAAFKAKYGTDKKAGRSEKQAAHGRYESQLKAILTADQYAKLGQLKAERRSNAKLKDGGKMKAKIKA</sequence>
<protein>
    <recommendedName>
        <fullName evidence="4">DUF4890 domain-containing protein</fullName>
    </recommendedName>
</protein>
<keyword evidence="3" id="KW-1185">Reference proteome</keyword>
<proteinExistence type="predicted"/>
<keyword evidence="1" id="KW-0732">Signal</keyword>
<dbReference type="EMBL" id="MDZC01000068">
    <property type="protein sequence ID" value="OGX84712.1"/>
    <property type="molecule type" value="Genomic_DNA"/>
</dbReference>
<evidence type="ECO:0008006" key="4">
    <source>
        <dbReference type="Google" id="ProtNLM"/>
    </source>
</evidence>
<comment type="caution">
    <text evidence="2">The sequence shown here is derived from an EMBL/GenBank/DDBJ whole genome shotgun (WGS) entry which is preliminary data.</text>
</comment>
<feature type="chain" id="PRO_5009578791" description="DUF4890 domain-containing protein" evidence="1">
    <location>
        <begin position="22"/>
        <end position="145"/>
    </location>
</feature>
<accession>A0A1G1T1G1</accession>
<dbReference type="AlphaFoldDB" id="A0A1G1T1G1"/>
<evidence type="ECO:0000313" key="2">
    <source>
        <dbReference type="EMBL" id="OGX84712.1"/>
    </source>
</evidence>
<dbReference type="RefSeq" id="WP_070734870.1">
    <property type="nucleotide sequence ID" value="NZ_MDZC01000068.1"/>
</dbReference>
<gene>
    <name evidence="2" type="ORF">BEN48_02985</name>
</gene>
<evidence type="ECO:0000256" key="1">
    <source>
        <dbReference type="SAM" id="SignalP"/>
    </source>
</evidence>
<organism evidence="2 3">
    <name type="scientific">Hymenobacter glacialis</name>
    <dbReference type="NCBI Taxonomy" id="1908236"/>
    <lineage>
        <taxon>Bacteria</taxon>
        <taxon>Pseudomonadati</taxon>
        <taxon>Bacteroidota</taxon>
        <taxon>Cytophagia</taxon>
        <taxon>Cytophagales</taxon>
        <taxon>Hymenobacteraceae</taxon>
        <taxon>Hymenobacter</taxon>
    </lineage>
</organism>
<dbReference type="STRING" id="1908236.BEN48_02985"/>
<evidence type="ECO:0000313" key="3">
    <source>
        <dbReference type="Proteomes" id="UP000177791"/>
    </source>
</evidence>
<dbReference type="Proteomes" id="UP000177791">
    <property type="component" value="Unassembled WGS sequence"/>
</dbReference>
<feature type="signal peptide" evidence="1">
    <location>
        <begin position="1"/>
        <end position="21"/>
    </location>
</feature>
<dbReference type="OrthoDB" id="961437at2"/>
<name>A0A1G1T1G1_9BACT</name>
<reference evidence="2 3" key="1">
    <citation type="submission" date="2016-08" db="EMBL/GenBank/DDBJ databases">
        <title>Hymenobacter coccineus sp. nov., Hymenobacter lapidarius sp. nov. and Hymenobacter glacialis sp. nov., isolated from Antarctic soil.</title>
        <authorList>
            <person name="Sedlacek I."/>
            <person name="Kralova S."/>
            <person name="Kyrova K."/>
            <person name="Maslanova I."/>
            <person name="Stankova E."/>
            <person name="Vrbovska V."/>
            <person name="Nemec M."/>
            <person name="Bartak M."/>
            <person name="Svec P."/>
            <person name="Busse H.-J."/>
            <person name="Pantucek R."/>
        </authorList>
    </citation>
    <scope>NUCLEOTIDE SEQUENCE [LARGE SCALE GENOMIC DNA]</scope>
    <source>
        <strain evidence="2 3">CCM 8648</strain>
    </source>
</reference>